<dbReference type="PIRSF" id="PIRSF000726">
    <property type="entry name" value="Asp_kin"/>
    <property type="match status" value="1"/>
</dbReference>
<evidence type="ECO:0000256" key="3">
    <source>
        <dbReference type="ARBA" id="ARBA00004986"/>
    </source>
</evidence>
<evidence type="ECO:0000256" key="10">
    <source>
        <dbReference type="ARBA" id="ARBA00022840"/>
    </source>
</evidence>
<sequence length="398" mass="43333">MRIVVQKFGGTSVATEESRSFVLAKVLKLKLEGFFPVVVVSAMGRSGESYATDTLIHLLKEVNDCVNARELDQIMCCGEMISAAVMTATLQKAGLNTVMLNGSQAGIITDSQFSKARIQRIDTTRIFQLINKGKIPVVCGFQGVNEFNDFTTLGRGGSDTTAAALGVALQAERIEIYTDVEGIMTADPRLVDNTKILDKVSYDEVCQLAYQGAKVIHPRAVEIAMQKHIPLLIKSTFSDVEGTLIGDFIDDDIHDRIVTGIAYLDGLSQVKVSNIIQSEQMNLFRLLGNGGISIDLINIYPDYIVFTINSGATSQLLEILEMYSTNIEIISYCAKVSIVGGGMREASGVIASFVESLSKNNIKILQTVDSHTSISALIATSDLKNAITFLHDRFILEK</sequence>
<dbReference type="EC" id="2.7.2.4" evidence="15"/>
<dbReference type="SUPFAM" id="SSF55021">
    <property type="entry name" value="ACT-like"/>
    <property type="match status" value="2"/>
</dbReference>
<feature type="domain" description="CASTOR ACT" evidence="18">
    <location>
        <begin position="332"/>
        <end position="392"/>
    </location>
</feature>
<comment type="similarity">
    <text evidence="5 15">Belongs to the aspartokinase family.</text>
</comment>
<dbReference type="PROSITE" id="PS00324">
    <property type="entry name" value="ASPARTOKINASE"/>
    <property type="match status" value="1"/>
</dbReference>
<proteinExistence type="inferred from homology"/>
<keyword evidence="11" id="KW-0220">Diaminopimelate biosynthesis</keyword>
<gene>
    <name evidence="19" type="primary">dapG</name>
    <name evidence="19" type="ORF">P3F81_06090</name>
</gene>
<feature type="binding site" evidence="14">
    <location>
        <begin position="178"/>
        <end position="179"/>
    </location>
    <ligand>
        <name>ATP</name>
        <dbReference type="ChEBI" id="CHEBI:30616"/>
    </ligand>
</feature>
<evidence type="ECO:0000256" key="2">
    <source>
        <dbReference type="ARBA" id="ARBA00004766"/>
    </source>
</evidence>
<dbReference type="InterPro" id="IPR018042">
    <property type="entry name" value="Aspartate_kinase_CS"/>
</dbReference>
<dbReference type="Proteomes" id="UP001243623">
    <property type="component" value="Chromosome"/>
</dbReference>
<dbReference type="RefSeq" id="WP_147668636.1">
    <property type="nucleotide sequence ID" value="NZ_CP120678.1"/>
</dbReference>
<keyword evidence="9 15" id="KW-0418">Kinase</keyword>
<keyword evidence="20" id="KW-1185">Reference proteome</keyword>
<feature type="binding site" evidence="14">
    <location>
        <position position="189"/>
    </location>
    <ligand>
        <name>ATP</name>
        <dbReference type="ChEBI" id="CHEBI:30616"/>
    </ligand>
</feature>
<dbReference type="GO" id="GO:0004072">
    <property type="term" value="F:aspartate kinase activity"/>
    <property type="evidence" value="ECO:0007669"/>
    <property type="project" value="UniProtKB-EC"/>
</dbReference>
<evidence type="ECO:0000256" key="4">
    <source>
        <dbReference type="ARBA" id="ARBA00005139"/>
    </source>
</evidence>
<dbReference type="GO" id="GO:0005524">
    <property type="term" value="F:ATP binding"/>
    <property type="evidence" value="ECO:0007669"/>
    <property type="project" value="UniProtKB-KW"/>
</dbReference>
<comment type="catalytic activity">
    <reaction evidence="13 15">
        <text>L-aspartate + ATP = 4-phospho-L-aspartate + ADP</text>
        <dbReference type="Rhea" id="RHEA:23776"/>
        <dbReference type="ChEBI" id="CHEBI:29991"/>
        <dbReference type="ChEBI" id="CHEBI:30616"/>
        <dbReference type="ChEBI" id="CHEBI:57535"/>
        <dbReference type="ChEBI" id="CHEBI:456216"/>
        <dbReference type="EC" id="2.7.2.4"/>
    </reaction>
</comment>
<dbReference type="GO" id="GO:0009089">
    <property type="term" value="P:lysine biosynthetic process via diaminopimelate"/>
    <property type="evidence" value="ECO:0007669"/>
    <property type="project" value="InterPro"/>
</dbReference>
<evidence type="ECO:0000313" key="19">
    <source>
        <dbReference type="EMBL" id="WIW71862.1"/>
    </source>
</evidence>
<feature type="binding site" evidence="14">
    <location>
        <begin position="214"/>
        <end position="215"/>
    </location>
    <ligand>
        <name>ATP</name>
        <dbReference type="ChEBI" id="CHEBI:30616"/>
    </ligand>
</feature>
<dbReference type="Gene3D" id="3.30.2130.10">
    <property type="entry name" value="VC0802-like"/>
    <property type="match status" value="1"/>
</dbReference>
<keyword evidence="10 14" id="KW-0067">ATP-binding</keyword>
<dbReference type="EMBL" id="CP120678">
    <property type="protein sequence ID" value="WIW71862.1"/>
    <property type="molecule type" value="Genomic_DNA"/>
</dbReference>
<evidence type="ECO:0000256" key="12">
    <source>
        <dbReference type="ARBA" id="ARBA00023154"/>
    </source>
</evidence>
<keyword evidence="8 14" id="KW-0547">Nucleotide-binding</keyword>
<feature type="binding site" evidence="14">
    <location>
        <position position="79"/>
    </location>
    <ligand>
        <name>substrate</name>
    </ligand>
</feature>
<feature type="binding site" evidence="14">
    <location>
        <position position="52"/>
    </location>
    <ligand>
        <name>substrate</name>
    </ligand>
</feature>
<dbReference type="Gene3D" id="3.40.1160.10">
    <property type="entry name" value="Acetylglutamate kinase-like"/>
    <property type="match status" value="1"/>
</dbReference>
<evidence type="ECO:0000259" key="18">
    <source>
        <dbReference type="Pfam" id="PF13840"/>
    </source>
</evidence>
<evidence type="ECO:0000313" key="20">
    <source>
        <dbReference type="Proteomes" id="UP001243623"/>
    </source>
</evidence>
<dbReference type="Pfam" id="PF00696">
    <property type="entry name" value="AA_kinase"/>
    <property type="match status" value="1"/>
</dbReference>
<dbReference type="InterPro" id="IPR036393">
    <property type="entry name" value="AceGlu_kinase-like_sf"/>
</dbReference>
<name>A0A9Y2AK10_9FIRM</name>
<evidence type="ECO:0000256" key="8">
    <source>
        <dbReference type="ARBA" id="ARBA00022741"/>
    </source>
</evidence>
<dbReference type="GO" id="GO:0009090">
    <property type="term" value="P:homoserine biosynthetic process"/>
    <property type="evidence" value="ECO:0007669"/>
    <property type="project" value="TreeGrafter"/>
</dbReference>
<evidence type="ECO:0000256" key="7">
    <source>
        <dbReference type="ARBA" id="ARBA00022679"/>
    </source>
</evidence>
<dbReference type="KEGG" id="sgbi:P3F81_06090"/>
<dbReference type="InterPro" id="IPR001048">
    <property type="entry name" value="Asp/Glu/Uridylate_kinase"/>
</dbReference>
<organism evidence="19 20">
    <name type="scientific">Selenobaculum gibii</name>
    <dbReference type="NCBI Taxonomy" id="3054208"/>
    <lineage>
        <taxon>Bacteria</taxon>
        <taxon>Bacillati</taxon>
        <taxon>Bacillota</taxon>
        <taxon>Negativicutes</taxon>
        <taxon>Selenomonadales</taxon>
        <taxon>Selenomonadaceae</taxon>
        <taxon>Selenobaculum</taxon>
    </lineage>
</organism>
<evidence type="ECO:0000256" key="5">
    <source>
        <dbReference type="ARBA" id="ARBA00010122"/>
    </source>
</evidence>
<evidence type="ECO:0000256" key="15">
    <source>
        <dbReference type="RuleBase" id="RU003448"/>
    </source>
</evidence>
<dbReference type="NCBIfam" id="NF006068">
    <property type="entry name" value="PRK08210.1"/>
    <property type="match status" value="1"/>
</dbReference>
<dbReference type="FunFam" id="3.40.1160.10:FF:000002">
    <property type="entry name" value="Aspartokinase"/>
    <property type="match status" value="1"/>
</dbReference>
<evidence type="ECO:0000256" key="1">
    <source>
        <dbReference type="ARBA" id="ARBA00003121"/>
    </source>
</evidence>
<protein>
    <recommendedName>
        <fullName evidence="15">Aspartokinase</fullName>
        <ecNumber evidence="15">2.7.2.4</ecNumber>
    </recommendedName>
</protein>
<dbReference type="PANTHER" id="PTHR21499:SF3">
    <property type="entry name" value="ASPARTOKINASE"/>
    <property type="match status" value="1"/>
</dbReference>
<dbReference type="InterPro" id="IPR045865">
    <property type="entry name" value="ACT-like_dom_sf"/>
</dbReference>
<evidence type="ECO:0000256" key="6">
    <source>
        <dbReference type="ARBA" id="ARBA00022605"/>
    </source>
</evidence>
<dbReference type="InterPro" id="IPR001341">
    <property type="entry name" value="Asp_kinase"/>
</dbReference>
<evidence type="ECO:0000256" key="14">
    <source>
        <dbReference type="PIRSR" id="PIRSR000726-1"/>
    </source>
</evidence>
<evidence type="ECO:0000256" key="13">
    <source>
        <dbReference type="ARBA" id="ARBA00047872"/>
    </source>
</evidence>
<dbReference type="AlphaFoldDB" id="A0A9Y2AK10"/>
<feature type="binding site" evidence="14">
    <location>
        <begin position="7"/>
        <end position="10"/>
    </location>
    <ligand>
        <name>ATP</name>
        <dbReference type="ChEBI" id="CHEBI:30616"/>
    </ligand>
</feature>
<comment type="pathway">
    <text evidence="2 16">Amino-acid biosynthesis; L-lysine biosynthesis via DAP pathway; (S)-tetrahydrodipicolinate from L-aspartate: step 1/4.</text>
</comment>
<dbReference type="GO" id="GO:0019877">
    <property type="term" value="P:diaminopimelate biosynthetic process"/>
    <property type="evidence" value="ECO:0007669"/>
    <property type="project" value="UniProtKB-KW"/>
</dbReference>
<evidence type="ECO:0000259" key="17">
    <source>
        <dbReference type="Pfam" id="PF00696"/>
    </source>
</evidence>
<keyword evidence="12" id="KW-0457">Lysine biosynthesis</keyword>
<keyword evidence="7 15" id="KW-0808">Transferase</keyword>
<feature type="domain" description="Aspartate/glutamate/uridylate kinase" evidence="17">
    <location>
        <begin position="3"/>
        <end position="235"/>
    </location>
</feature>
<comment type="pathway">
    <text evidence="4 16">Amino-acid biosynthesis; L-threonine biosynthesis; L-threonine from L-aspartate: step 1/5.</text>
</comment>
<dbReference type="SUPFAM" id="SSF53633">
    <property type="entry name" value="Carbamate kinase-like"/>
    <property type="match status" value="1"/>
</dbReference>
<accession>A0A9Y2AK10</accession>
<dbReference type="NCBIfam" id="TIGR00657">
    <property type="entry name" value="asp_kinases"/>
    <property type="match status" value="1"/>
</dbReference>
<comment type="pathway">
    <text evidence="3 16">Amino-acid biosynthesis; L-methionine biosynthesis via de novo pathway; L-homoserine from L-aspartate: step 1/3.</text>
</comment>
<reference evidence="19" key="1">
    <citation type="submission" date="2023-03" db="EMBL/GenBank/DDBJ databases">
        <title>Selenobaculum gbiensis gen. nov. sp. nov., a new bacterium isolated from the gut microbiota of IBD patient.</title>
        <authorList>
            <person name="Yeo S."/>
            <person name="Park H."/>
            <person name="Huh C.S."/>
        </authorList>
    </citation>
    <scope>NUCLEOTIDE SEQUENCE</scope>
    <source>
        <strain evidence="19">ICN-92133</strain>
    </source>
</reference>
<evidence type="ECO:0000256" key="16">
    <source>
        <dbReference type="RuleBase" id="RU004249"/>
    </source>
</evidence>
<evidence type="ECO:0000256" key="9">
    <source>
        <dbReference type="ARBA" id="ARBA00022777"/>
    </source>
</evidence>
<dbReference type="GO" id="GO:0005829">
    <property type="term" value="C:cytosol"/>
    <property type="evidence" value="ECO:0007669"/>
    <property type="project" value="TreeGrafter"/>
</dbReference>
<comment type="function">
    <text evidence="1">Catalyzes the phosphorylation of the beta-carboxyl group of aspartic acid with ATP to yield 4-phospho-L-aspartate, which is involved in the branched biosynthetic pathway leading to the biosynthesis of amino acids threonine, isoleucine and methionine.</text>
</comment>
<dbReference type="Pfam" id="PF13840">
    <property type="entry name" value="ACT_7"/>
    <property type="match status" value="1"/>
</dbReference>
<evidence type="ECO:0000256" key="11">
    <source>
        <dbReference type="ARBA" id="ARBA00022915"/>
    </source>
</evidence>
<dbReference type="PANTHER" id="PTHR21499">
    <property type="entry name" value="ASPARTATE KINASE"/>
    <property type="match status" value="1"/>
</dbReference>
<dbReference type="InterPro" id="IPR005260">
    <property type="entry name" value="Asp_kin_monofn"/>
</dbReference>
<keyword evidence="6 16" id="KW-0028">Amino-acid biosynthesis</keyword>
<dbReference type="InterPro" id="IPR027795">
    <property type="entry name" value="CASTOR_ACT_dom"/>
</dbReference>